<evidence type="ECO:0000313" key="11">
    <source>
        <dbReference type="Proteomes" id="UP000224634"/>
    </source>
</evidence>
<dbReference type="FunFam" id="2.40.70.10:FF:000026">
    <property type="entry name" value="Endothiapepsin"/>
    <property type="match status" value="1"/>
</dbReference>
<dbReference type="InterPro" id="IPR034163">
    <property type="entry name" value="Aspergillopepsin-like_cat_dom"/>
</dbReference>
<accession>A0A2B7YGS7</accession>
<dbReference type="AlphaFoldDB" id="A0A2B7YGS7"/>
<dbReference type="InterPro" id="IPR021109">
    <property type="entry name" value="Peptidase_aspartic_dom_sf"/>
</dbReference>
<feature type="chain" id="PRO_5012993410" description="Peptidase A1 domain-containing protein" evidence="8">
    <location>
        <begin position="19"/>
        <end position="405"/>
    </location>
</feature>
<evidence type="ECO:0000256" key="7">
    <source>
        <dbReference type="RuleBase" id="RU000454"/>
    </source>
</evidence>
<dbReference type="PANTHER" id="PTHR47966">
    <property type="entry name" value="BETA-SITE APP-CLEAVING ENZYME, ISOFORM A-RELATED"/>
    <property type="match status" value="1"/>
</dbReference>
<reference evidence="10 11" key="1">
    <citation type="submission" date="2017-10" db="EMBL/GenBank/DDBJ databases">
        <title>Comparative genomics in systemic dimorphic fungi from Ajellomycetaceae.</title>
        <authorList>
            <person name="Munoz J.F."/>
            <person name="Mcewen J.G."/>
            <person name="Clay O.K."/>
            <person name="Cuomo C.A."/>
        </authorList>
    </citation>
    <scope>NUCLEOTIDE SEQUENCE [LARGE SCALE GENOMIC DNA]</scope>
    <source>
        <strain evidence="10 11">UAMH7299</strain>
    </source>
</reference>
<keyword evidence="11" id="KW-1185">Reference proteome</keyword>
<evidence type="ECO:0000313" key="10">
    <source>
        <dbReference type="EMBL" id="PGH20380.1"/>
    </source>
</evidence>
<dbReference type="CDD" id="cd06097">
    <property type="entry name" value="Aspergillopepsin_like"/>
    <property type="match status" value="1"/>
</dbReference>
<dbReference type="PANTHER" id="PTHR47966:SF2">
    <property type="entry name" value="ASPERGILLOPEPSIN-1-RELATED"/>
    <property type="match status" value="1"/>
</dbReference>
<evidence type="ECO:0000256" key="2">
    <source>
        <dbReference type="ARBA" id="ARBA00022670"/>
    </source>
</evidence>
<gene>
    <name evidence="10" type="ORF">AJ80_03648</name>
</gene>
<evidence type="ECO:0000256" key="8">
    <source>
        <dbReference type="SAM" id="SignalP"/>
    </source>
</evidence>
<sequence length="405" mass="44387">MWTNCLFITAILLGLSIAAPSSKRTADFTIRQVARSRQTWQSPVDSYRRALLRFERSVSKIDTLSPPPGQQGTVQATPDEDDMQYLSPVKVGDQTLNVAIDTGSADLWVFSSGQPQSQLRERNYYTPGASAKKLEGASWYIHYGDGTDAGGDVYMDEVVVGSVKAPSQAVQAARNVSSVLVEDGKIEGIMGLGFNSHNTVKPQRQRTFFENVMDSLSRPLFTVSLKYHKPGAFDFGFIDCKKYKGDITYTAVNSTGGWWEFTASSYAVGDKTFNTPITGIADTGTTYLLLPDRYVNNYYAHVPNATKTHDSWEFPCNTTLPPFTMIISGTTGNKDSKPSTYRATVPGKHLNAKSIHPGSDTCFGGLQPTSLDSGTFGDVFFKSQFVIFDRSSPEPILGFAEALDI</sequence>
<feature type="active site" evidence="6">
    <location>
        <position position="282"/>
    </location>
</feature>
<keyword evidence="8" id="KW-0732">Signal</keyword>
<dbReference type="PRINTS" id="PR00792">
    <property type="entry name" value="PEPSIN"/>
</dbReference>
<evidence type="ECO:0000256" key="4">
    <source>
        <dbReference type="ARBA" id="ARBA00022801"/>
    </source>
</evidence>
<keyword evidence="2 7" id="KW-0645">Protease</keyword>
<keyword evidence="3 7" id="KW-0064">Aspartyl protease</keyword>
<evidence type="ECO:0000259" key="9">
    <source>
        <dbReference type="PROSITE" id="PS51767"/>
    </source>
</evidence>
<organism evidence="10 11">
    <name type="scientific">Polytolypa hystricis (strain UAMH7299)</name>
    <dbReference type="NCBI Taxonomy" id="1447883"/>
    <lineage>
        <taxon>Eukaryota</taxon>
        <taxon>Fungi</taxon>
        <taxon>Dikarya</taxon>
        <taxon>Ascomycota</taxon>
        <taxon>Pezizomycotina</taxon>
        <taxon>Eurotiomycetes</taxon>
        <taxon>Eurotiomycetidae</taxon>
        <taxon>Onygenales</taxon>
        <taxon>Onygenales incertae sedis</taxon>
        <taxon>Polytolypa</taxon>
    </lineage>
</organism>
<dbReference type="PROSITE" id="PS00141">
    <property type="entry name" value="ASP_PROTEASE"/>
    <property type="match status" value="1"/>
</dbReference>
<dbReference type="Pfam" id="PF00026">
    <property type="entry name" value="Asp"/>
    <property type="match status" value="1"/>
</dbReference>
<feature type="active site" evidence="6">
    <location>
        <position position="101"/>
    </location>
</feature>
<dbReference type="PROSITE" id="PS51767">
    <property type="entry name" value="PEPTIDASE_A1"/>
    <property type="match status" value="1"/>
</dbReference>
<name>A0A2B7YGS7_POLH7</name>
<keyword evidence="4 7" id="KW-0378">Hydrolase</keyword>
<dbReference type="EMBL" id="PDNA01000041">
    <property type="protein sequence ID" value="PGH20380.1"/>
    <property type="molecule type" value="Genomic_DNA"/>
</dbReference>
<dbReference type="GO" id="GO:0006508">
    <property type="term" value="P:proteolysis"/>
    <property type="evidence" value="ECO:0007669"/>
    <property type="project" value="UniProtKB-KW"/>
</dbReference>
<comment type="similarity">
    <text evidence="1 7">Belongs to the peptidase A1 family.</text>
</comment>
<protein>
    <recommendedName>
        <fullName evidence="9">Peptidase A1 domain-containing protein</fullName>
    </recommendedName>
</protein>
<feature type="signal peptide" evidence="8">
    <location>
        <begin position="1"/>
        <end position="18"/>
    </location>
</feature>
<evidence type="ECO:0000256" key="3">
    <source>
        <dbReference type="ARBA" id="ARBA00022750"/>
    </source>
</evidence>
<evidence type="ECO:0000256" key="1">
    <source>
        <dbReference type="ARBA" id="ARBA00007447"/>
    </source>
</evidence>
<evidence type="ECO:0000256" key="5">
    <source>
        <dbReference type="ARBA" id="ARBA00023145"/>
    </source>
</evidence>
<dbReference type="InterPro" id="IPR001969">
    <property type="entry name" value="Aspartic_peptidase_AS"/>
</dbReference>
<dbReference type="GO" id="GO:0004190">
    <property type="term" value="F:aspartic-type endopeptidase activity"/>
    <property type="evidence" value="ECO:0007669"/>
    <property type="project" value="UniProtKB-KW"/>
</dbReference>
<evidence type="ECO:0000256" key="6">
    <source>
        <dbReference type="PIRSR" id="PIRSR601461-1"/>
    </source>
</evidence>
<dbReference type="OrthoDB" id="2747330at2759"/>
<comment type="caution">
    <text evidence="10">The sequence shown here is derived from an EMBL/GenBank/DDBJ whole genome shotgun (WGS) entry which is preliminary data.</text>
</comment>
<dbReference type="InterPro" id="IPR001461">
    <property type="entry name" value="Aspartic_peptidase_A1"/>
</dbReference>
<dbReference type="Gene3D" id="2.40.70.10">
    <property type="entry name" value="Acid Proteases"/>
    <property type="match status" value="2"/>
</dbReference>
<keyword evidence="5" id="KW-0865">Zymogen</keyword>
<dbReference type="STRING" id="1447883.A0A2B7YGS7"/>
<feature type="domain" description="Peptidase A1" evidence="9">
    <location>
        <begin position="85"/>
        <end position="400"/>
    </location>
</feature>
<dbReference type="SUPFAM" id="SSF50630">
    <property type="entry name" value="Acid proteases"/>
    <property type="match status" value="1"/>
</dbReference>
<dbReference type="InterPro" id="IPR033121">
    <property type="entry name" value="PEPTIDASE_A1"/>
</dbReference>
<dbReference type="Proteomes" id="UP000224634">
    <property type="component" value="Unassembled WGS sequence"/>
</dbReference>
<proteinExistence type="inferred from homology"/>